<name>A0ABQ5SAY5_9CHLO</name>
<protein>
    <submittedName>
        <fullName evidence="3">Uncharacterized protein</fullName>
    </submittedName>
</protein>
<keyword evidence="2" id="KW-0472">Membrane</keyword>
<feature type="transmembrane region" description="Helical" evidence="2">
    <location>
        <begin position="12"/>
        <end position="31"/>
    </location>
</feature>
<feature type="region of interest" description="Disordered" evidence="1">
    <location>
        <begin position="130"/>
        <end position="149"/>
    </location>
</feature>
<dbReference type="EMBL" id="BSDZ01000035">
    <property type="protein sequence ID" value="GLI66604.1"/>
    <property type="molecule type" value="Genomic_DNA"/>
</dbReference>
<sequence length="193" mass="20903">MAPTSAPILGHAHQAMIMILLASAMAACGIIKKVGEPFWVRVRRRSRQKEASCRCGTPLGNVVSDCEARWLLEDLQASLQGETPAVHRMGRMLTAGYGARKMEPRIAASWARSALALQCYKQPESDALPHWSASSLQSEPSSEDEQDDGFSCAAATLGRSSSWSDFIGRSRGLGSAMALQRRLSDGALRTLEL</sequence>
<keyword evidence="4" id="KW-1185">Reference proteome</keyword>
<proteinExistence type="predicted"/>
<gene>
    <name evidence="3" type="ORF">VaNZ11_010525</name>
</gene>
<dbReference type="Proteomes" id="UP001165090">
    <property type="component" value="Unassembled WGS sequence"/>
</dbReference>
<evidence type="ECO:0000256" key="1">
    <source>
        <dbReference type="SAM" id="MobiDB-lite"/>
    </source>
</evidence>
<keyword evidence="2" id="KW-0812">Transmembrane</keyword>
<evidence type="ECO:0000313" key="3">
    <source>
        <dbReference type="EMBL" id="GLI66604.1"/>
    </source>
</evidence>
<reference evidence="3 4" key="1">
    <citation type="journal article" date="2023" name="IScience">
        <title>Expanded male sex-determining region conserved during the evolution of homothallism in the green alga Volvox.</title>
        <authorList>
            <person name="Yamamoto K."/>
            <person name="Matsuzaki R."/>
            <person name="Mahakham W."/>
            <person name="Heman W."/>
            <person name="Sekimoto H."/>
            <person name="Kawachi M."/>
            <person name="Minakuchi Y."/>
            <person name="Toyoda A."/>
            <person name="Nozaki H."/>
        </authorList>
    </citation>
    <scope>NUCLEOTIDE SEQUENCE [LARGE SCALE GENOMIC DNA]</scope>
    <source>
        <strain evidence="3 4">NIES-4468</strain>
    </source>
</reference>
<evidence type="ECO:0000313" key="4">
    <source>
        <dbReference type="Proteomes" id="UP001165090"/>
    </source>
</evidence>
<comment type="caution">
    <text evidence="3">The sequence shown here is derived from an EMBL/GenBank/DDBJ whole genome shotgun (WGS) entry which is preliminary data.</text>
</comment>
<evidence type="ECO:0000256" key="2">
    <source>
        <dbReference type="SAM" id="Phobius"/>
    </source>
</evidence>
<organism evidence="3 4">
    <name type="scientific">Volvox africanus</name>
    <dbReference type="NCBI Taxonomy" id="51714"/>
    <lineage>
        <taxon>Eukaryota</taxon>
        <taxon>Viridiplantae</taxon>
        <taxon>Chlorophyta</taxon>
        <taxon>core chlorophytes</taxon>
        <taxon>Chlorophyceae</taxon>
        <taxon>CS clade</taxon>
        <taxon>Chlamydomonadales</taxon>
        <taxon>Volvocaceae</taxon>
        <taxon>Volvox</taxon>
    </lineage>
</organism>
<accession>A0ABQ5SAY5</accession>
<keyword evidence="2" id="KW-1133">Transmembrane helix</keyword>